<accession>A0A8H3I3X2</accession>
<dbReference type="Proteomes" id="UP000664169">
    <property type="component" value="Unassembled WGS sequence"/>
</dbReference>
<dbReference type="FunFam" id="3.30.2080.10:FF:000001">
    <property type="entry name" value="Alpha-1,2-mannosidase subfamily"/>
    <property type="match status" value="1"/>
</dbReference>
<dbReference type="Gene3D" id="2.70.98.10">
    <property type="match status" value="1"/>
</dbReference>
<dbReference type="GO" id="GO:0000224">
    <property type="term" value="F:peptide-N4-(N-acetyl-beta-glucosaminyl)asparagine amidase activity"/>
    <property type="evidence" value="ECO:0007669"/>
    <property type="project" value="TreeGrafter"/>
</dbReference>
<feature type="signal peptide" evidence="1">
    <location>
        <begin position="1"/>
        <end position="17"/>
    </location>
</feature>
<dbReference type="GO" id="GO:0006516">
    <property type="term" value="P:glycoprotein catabolic process"/>
    <property type="evidence" value="ECO:0007669"/>
    <property type="project" value="TreeGrafter"/>
</dbReference>
<dbReference type="AlphaFoldDB" id="A0A8H3I3X2"/>
<dbReference type="GO" id="GO:0030246">
    <property type="term" value="F:carbohydrate binding"/>
    <property type="evidence" value="ECO:0007669"/>
    <property type="project" value="InterPro"/>
</dbReference>
<dbReference type="SUPFAM" id="SSF48208">
    <property type="entry name" value="Six-hairpin glycosidases"/>
    <property type="match status" value="1"/>
</dbReference>
<dbReference type="EMBL" id="CAJPDQ010000001">
    <property type="protein sequence ID" value="CAF9903668.1"/>
    <property type="molecule type" value="Genomic_DNA"/>
</dbReference>
<sequence>MGTRLLVFTSLLLRTLAQAPDTSLPNGYKYVDPLIGTANGGHVFPGATLPFGMAKAGADCTGDNQGGFASDGSNIVGFSHMHDSGTGGSPSLGLFPIFPQSGCPQGDINACKFTQQDRQIGRGSKVAARPGYFSLDLASGITAEMTVTNHTSMYRFTFPSNPTYSYYGPNGTVPSTPVTLNPVMLLELIDLPSSRSFGFINVDPSTGRMTGNGTFNPSFGVGSYKAYFCADWKGASIRSTGIWSNNRAGSSAMSMITLADGVDSPLPAGAYVQFNTPSSNDQILARVGMSFISSERACSNAENEIPGFDFDGTLGAAEQAWKNRLNTVHVNVTGVDSSFAKIFYSGVYRGMISPQDYTGENQLWSSSEPYYDSIYCGWDSFRSIHQLITLLDPETQTNIVRTLIDVYRHEGWLPDCRMSFCKGYTQGGSNADIILTDSYLKGIKNGVDWPTAYKAVLADAEKEPPNWDIEGRGGLQSWKTLHYIPTDDYDVLGTGTHTRSISRTVEYAYDDFCIAQLAQTFGAPGDYQKYLSRSGNWKNMFNPKQTSTVNGADTGFTGFLQPRYLNGTFGFQDPAFCSPLLNFTSCYLDPAGHETYEGSAWMYTFFVPQNMANLISTLGGATTFVKRLDYLHESGLLYIGDEQAFLPVYQYHYAGRPGKSAARIHAYIPSQFNTSLSGIAGNDDSGAMGSFVALSMMGIFPNPGQNVYFITPPFFSSVAITNKQTGKTATIKNTNFDAAYKNIYIQSAALNGKAYNKNWLTHEFFLEGGILELVLGPTESAWGTRMEDVPPSYDAGGAKVAGMEFGN</sequence>
<dbReference type="FunFam" id="1.20.1610.10:FF:000002">
    <property type="entry name" value="Alpha-1,2-mannosidase family protein"/>
    <property type="match status" value="1"/>
</dbReference>
<comment type="caution">
    <text evidence="4">The sequence shown here is derived from an EMBL/GenBank/DDBJ whole genome shotgun (WGS) entry which is preliminary data.</text>
</comment>
<dbReference type="GO" id="GO:0005975">
    <property type="term" value="P:carbohydrate metabolic process"/>
    <property type="evidence" value="ECO:0007669"/>
    <property type="project" value="InterPro"/>
</dbReference>
<name>A0A8H3I3X2_9LECA</name>
<proteinExistence type="predicted"/>
<dbReference type="Pfam" id="PF07971">
    <property type="entry name" value="Glyco_hydro_92"/>
    <property type="match status" value="1"/>
</dbReference>
<evidence type="ECO:0000259" key="3">
    <source>
        <dbReference type="Pfam" id="PF17678"/>
    </source>
</evidence>
<keyword evidence="1" id="KW-0732">Signal</keyword>
<feature type="chain" id="PRO_5034097013" description="Glycoside hydrolase family 92 protein" evidence="1">
    <location>
        <begin position="18"/>
        <end position="807"/>
    </location>
</feature>
<evidence type="ECO:0000313" key="4">
    <source>
        <dbReference type="EMBL" id="CAF9903668.1"/>
    </source>
</evidence>
<evidence type="ECO:0000313" key="5">
    <source>
        <dbReference type="Proteomes" id="UP000664169"/>
    </source>
</evidence>
<feature type="domain" description="Glycosyl hydrolase family 92 N-terminal" evidence="3">
    <location>
        <begin position="30"/>
        <end position="290"/>
    </location>
</feature>
<dbReference type="FunFam" id="2.70.98.10:FF:000010">
    <property type="entry name" value="Alpha-1,2-mannosidase family protein"/>
    <property type="match status" value="1"/>
</dbReference>
<dbReference type="Gene3D" id="1.20.1050.60">
    <property type="entry name" value="alpha-1,2-mannosidase"/>
    <property type="match status" value="1"/>
</dbReference>
<dbReference type="OrthoDB" id="449263at2759"/>
<feature type="domain" description="Glycosyl hydrolase family 92" evidence="2">
    <location>
        <begin position="297"/>
        <end position="776"/>
    </location>
</feature>
<evidence type="ECO:0008006" key="6">
    <source>
        <dbReference type="Google" id="ProtNLM"/>
    </source>
</evidence>
<organism evidence="4 5">
    <name type="scientific">Gomphillus americanus</name>
    <dbReference type="NCBI Taxonomy" id="1940652"/>
    <lineage>
        <taxon>Eukaryota</taxon>
        <taxon>Fungi</taxon>
        <taxon>Dikarya</taxon>
        <taxon>Ascomycota</taxon>
        <taxon>Pezizomycotina</taxon>
        <taxon>Lecanoromycetes</taxon>
        <taxon>OSLEUM clade</taxon>
        <taxon>Ostropomycetidae</taxon>
        <taxon>Ostropales</taxon>
        <taxon>Graphidaceae</taxon>
        <taxon>Gomphilloideae</taxon>
        <taxon>Gomphillus</taxon>
    </lineage>
</organism>
<dbReference type="GO" id="GO:0005634">
    <property type="term" value="C:nucleus"/>
    <property type="evidence" value="ECO:0007669"/>
    <property type="project" value="TreeGrafter"/>
</dbReference>
<keyword evidence="5" id="KW-1185">Reference proteome</keyword>
<protein>
    <recommendedName>
        <fullName evidence="6">Glycoside hydrolase family 92 protein</fullName>
    </recommendedName>
</protein>
<evidence type="ECO:0000256" key="1">
    <source>
        <dbReference type="SAM" id="SignalP"/>
    </source>
</evidence>
<reference evidence="4" key="1">
    <citation type="submission" date="2021-03" db="EMBL/GenBank/DDBJ databases">
        <authorList>
            <person name="Tagirdzhanova G."/>
        </authorList>
    </citation>
    <scope>NUCLEOTIDE SEQUENCE</scope>
</reference>
<dbReference type="FunFam" id="1.20.1050.60:FF:000002">
    <property type="entry name" value="Glycosyl hydrolase family 92"/>
    <property type="match status" value="1"/>
</dbReference>
<dbReference type="InterPro" id="IPR050883">
    <property type="entry name" value="PNGase"/>
</dbReference>
<dbReference type="InterPro" id="IPR014718">
    <property type="entry name" value="GH-type_carb-bd"/>
</dbReference>
<evidence type="ECO:0000259" key="2">
    <source>
        <dbReference type="Pfam" id="PF07971"/>
    </source>
</evidence>
<gene>
    <name evidence="4" type="ORF">GOMPHAMPRED_000487</name>
</gene>
<dbReference type="Gene3D" id="3.30.2080.10">
    <property type="entry name" value="GH92 mannosidase domain"/>
    <property type="match status" value="1"/>
</dbReference>
<dbReference type="Pfam" id="PF17678">
    <property type="entry name" value="Glyco_hydro_92N"/>
    <property type="match status" value="1"/>
</dbReference>
<dbReference type="PANTHER" id="PTHR12143">
    <property type="entry name" value="PEPTIDE N-GLYCANASE PNGASE -RELATED"/>
    <property type="match status" value="1"/>
</dbReference>
<dbReference type="InterPro" id="IPR012939">
    <property type="entry name" value="Glyco_hydro_92"/>
</dbReference>
<dbReference type="InterPro" id="IPR005887">
    <property type="entry name" value="GH92_a_mannosidase_put"/>
</dbReference>
<dbReference type="InterPro" id="IPR041371">
    <property type="entry name" value="GH92_N"/>
</dbReference>
<dbReference type="Gene3D" id="1.20.1610.10">
    <property type="entry name" value="alpha-1,2-mannosidases domains"/>
    <property type="match status" value="1"/>
</dbReference>
<dbReference type="GO" id="GO:0005829">
    <property type="term" value="C:cytosol"/>
    <property type="evidence" value="ECO:0007669"/>
    <property type="project" value="TreeGrafter"/>
</dbReference>
<dbReference type="PANTHER" id="PTHR12143:SF42">
    <property type="entry name" value="PUTATIVE SUBFAMILY (AFU_ORTHOLOGUE AFUA_6G13760)-RELATED"/>
    <property type="match status" value="1"/>
</dbReference>
<dbReference type="NCBIfam" id="TIGR01180">
    <property type="entry name" value="aman2_put"/>
    <property type="match status" value="1"/>
</dbReference>
<dbReference type="InterPro" id="IPR008928">
    <property type="entry name" value="6-hairpin_glycosidase_sf"/>
</dbReference>